<comment type="similarity">
    <text evidence="3 12">Belongs to the flavoprotein pyridine nucleotide cytochrome reductase family.</text>
</comment>
<dbReference type="InterPro" id="IPR017938">
    <property type="entry name" value="Riboflavin_synthase-like_b-brl"/>
</dbReference>
<keyword evidence="15" id="KW-1185">Reference proteome</keyword>
<evidence type="ECO:0000256" key="3">
    <source>
        <dbReference type="ARBA" id="ARBA00006105"/>
    </source>
</evidence>
<dbReference type="FunFam" id="3.40.50.80:FF:000009">
    <property type="entry name" value="NADH-cytochrome b5 reductase"/>
    <property type="match status" value="1"/>
</dbReference>
<keyword evidence="4 11" id="KW-0285">Flavoprotein</keyword>
<keyword evidence="8 12" id="KW-0520">NAD</keyword>
<comment type="subcellular location">
    <subcellularLocation>
        <location evidence="2">Mitochondrion outer membrane</location>
        <topology evidence="2">Single-pass membrane protein</topology>
    </subcellularLocation>
</comment>
<feature type="binding site" evidence="11">
    <location>
        <position position="66"/>
    </location>
    <ligand>
        <name>FAD</name>
        <dbReference type="ChEBI" id="CHEBI:57692"/>
    </ligand>
</feature>
<evidence type="ECO:0000313" key="15">
    <source>
        <dbReference type="Proteomes" id="UP000827284"/>
    </source>
</evidence>
<keyword evidence="5" id="KW-0472">Membrane</keyword>
<feature type="binding site" evidence="11">
    <location>
        <position position="67"/>
    </location>
    <ligand>
        <name>FAD</name>
        <dbReference type="ChEBI" id="CHEBI:57692"/>
    </ligand>
</feature>
<evidence type="ECO:0000256" key="8">
    <source>
        <dbReference type="ARBA" id="ARBA00023027"/>
    </source>
</evidence>
<dbReference type="InterPro" id="IPR001709">
    <property type="entry name" value="Flavoprot_Pyr_Nucl_cyt_Rdtase"/>
</dbReference>
<dbReference type="InterPro" id="IPR001433">
    <property type="entry name" value="OxRdtase_FAD/NAD-bd"/>
</dbReference>
<name>A0A9P3LSY3_9FUNG</name>
<evidence type="ECO:0000256" key="10">
    <source>
        <dbReference type="ARBA" id="ARBA00047682"/>
    </source>
</evidence>
<dbReference type="PRINTS" id="PR00371">
    <property type="entry name" value="FPNCR"/>
</dbReference>
<evidence type="ECO:0000256" key="12">
    <source>
        <dbReference type="RuleBase" id="RU361226"/>
    </source>
</evidence>
<dbReference type="Pfam" id="PF00970">
    <property type="entry name" value="FAD_binding_6"/>
    <property type="match status" value="1"/>
</dbReference>
<comment type="cofactor">
    <cofactor evidence="1 11 12">
        <name>FAD</name>
        <dbReference type="ChEBI" id="CHEBI:57692"/>
    </cofactor>
</comment>
<dbReference type="Proteomes" id="UP000827284">
    <property type="component" value="Unassembled WGS sequence"/>
</dbReference>
<evidence type="ECO:0000256" key="11">
    <source>
        <dbReference type="PIRSR" id="PIRSR601834-1"/>
    </source>
</evidence>
<feature type="domain" description="FAD-binding FR-type" evidence="13">
    <location>
        <begin position="14"/>
        <end position="117"/>
    </location>
</feature>
<dbReference type="PROSITE" id="PS51384">
    <property type="entry name" value="FAD_FR"/>
    <property type="match status" value="1"/>
</dbReference>
<dbReference type="Gene3D" id="2.40.30.10">
    <property type="entry name" value="Translation factors"/>
    <property type="match status" value="1"/>
</dbReference>
<evidence type="ECO:0000256" key="5">
    <source>
        <dbReference type="ARBA" id="ARBA00022787"/>
    </source>
</evidence>
<keyword evidence="6 11" id="KW-0274">FAD</keyword>
<keyword evidence="5" id="KW-1000">Mitochondrion outer membrane</keyword>
<dbReference type="EMBL" id="BQFW01000002">
    <property type="protein sequence ID" value="GJJ69085.1"/>
    <property type="molecule type" value="Genomic_DNA"/>
</dbReference>
<feature type="binding site" evidence="11">
    <location>
        <position position="93"/>
    </location>
    <ligand>
        <name>FAD</name>
        <dbReference type="ChEBI" id="CHEBI:57692"/>
    </ligand>
</feature>
<feature type="binding site" evidence="11">
    <location>
        <position position="83"/>
    </location>
    <ligand>
        <name>FAD</name>
        <dbReference type="ChEBI" id="CHEBI:57692"/>
    </ligand>
</feature>
<evidence type="ECO:0000313" key="14">
    <source>
        <dbReference type="EMBL" id="GJJ69085.1"/>
    </source>
</evidence>
<dbReference type="OrthoDB" id="432685at2759"/>
<dbReference type="PANTHER" id="PTHR19370:SF171">
    <property type="entry name" value="NADH-CYTOCHROME B5 REDUCTASE 2"/>
    <property type="match status" value="1"/>
</dbReference>
<organism evidence="14 15">
    <name type="scientific">Entomortierella parvispora</name>
    <dbReference type="NCBI Taxonomy" id="205924"/>
    <lineage>
        <taxon>Eukaryota</taxon>
        <taxon>Fungi</taxon>
        <taxon>Fungi incertae sedis</taxon>
        <taxon>Mucoromycota</taxon>
        <taxon>Mortierellomycotina</taxon>
        <taxon>Mortierellomycetes</taxon>
        <taxon>Mortierellales</taxon>
        <taxon>Mortierellaceae</taxon>
        <taxon>Entomortierella</taxon>
    </lineage>
</organism>
<evidence type="ECO:0000256" key="7">
    <source>
        <dbReference type="ARBA" id="ARBA00023002"/>
    </source>
</evidence>
<accession>A0A9P3LSY3</accession>
<dbReference type="SUPFAM" id="SSF63380">
    <property type="entry name" value="Riboflavin synthase domain-like"/>
    <property type="match status" value="1"/>
</dbReference>
<reference evidence="14" key="1">
    <citation type="submission" date="2021-11" db="EMBL/GenBank/DDBJ databases">
        <authorList>
            <person name="Herlambang A."/>
            <person name="Guo Y."/>
            <person name="Takashima Y."/>
            <person name="Nishizawa T."/>
        </authorList>
    </citation>
    <scope>NUCLEOTIDE SEQUENCE</scope>
    <source>
        <strain evidence="14">E1425</strain>
    </source>
</reference>
<feature type="binding site" evidence="11">
    <location>
        <position position="68"/>
    </location>
    <ligand>
        <name>FAD</name>
        <dbReference type="ChEBI" id="CHEBI:57692"/>
    </ligand>
</feature>
<protein>
    <recommendedName>
        <fullName evidence="12">NADH-cytochrome b5 reductase</fullName>
        <ecNumber evidence="12">1.6.2.2</ecNumber>
    </recommendedName>
</protein>
<dbReference type="InterPro" id="IPR039261">
    <property type="entry name" value="FNR_nucleotide-bd"/>
</dbReference>
<gene>
    <name evidence="14" type="ORF">EMPS_01431</name>
</gene>
<reference evidence="14" key="2">
    <citation type="journal article" date="2022" name="Microbiol. Resour. Announc.">
        <title>Whole-Genome Sequence of Entomortierella parvispora E1425, a Mucoromycotan Fungus Associated with Burkholderiaceae-Related Endosymbiotic Bacteria.</title>
        <authorList>
            <person name="Herlambang A."/>
            <person name="Guo Y."/>
            <person name="Takashima Y."/>
            <person name="Narisawa K."/>
            <person name="Ohta H."/>
            <person name="Nishizawa T."/>
        </authorList>
    </citation>
    <scope>NUCLEOTIDE SEQUENCE</scope>
    <source>
        <strain evidence="14">E1425</strain>
    </source>
</reference>
<dbReference type="Pfam" id="PF00175">
    <property type="entry name" value="NAD_binding_1"/>
    <property type="match status" value="1"/>
</dbReference>
<dbReference type="InterPro" id="IPR001834">
    <property type="entry name" value="CBR-like"/>
</dbReference>
<keyword evidence="9" id="KW-0496">Mitochondrion</keyword>
<dbReference type="SUPFAM" id="SSF52343">
    <property type="entry name" value="Ferredoxin reductase-like, C-terminal NADP-linked domain"/>
    <property type="match status" value="1"/>
</dbReference>
<evidence type="ECO:0000256" key="6">
    <source>
        <dbReference type="ARBA" id="ARBA00022827"/>
    </source>
</evidence>
<dbReference type="PANTHER" id="PTHR19370">
    <property type="entry name" value="NADH-CYTOCHROME B5 REDUCTASE"/>
    <property type="match status" value="1"/>
</dbReference>
<dbReference type="CDD" id="cd06183">
    <property type="entry name" value="cyt_b5_reduct_like"/>
    <property type="match status" value="1"/>
</dbReference>
<dbReference type="FunFam" id="2.40.30.10:FF:000032">
    <property type="entry name" value="NADH-cytochrome b5 reductase"/>
    <property type="match status" value="1"/>
</dbReference>
<dbReference type="InterPro" id="IPR017927">
    <property type="entry name" value="FAD-bd_FR_type"/>
</dbReference>
<keyword evidence="7 12" id="KW-0560">Oxidoreductase</keyword>
<feature type="binding site" evidence="11">
    <location>
        <position position="92"/>
    </location>
    <ligand>
        <name>FAD</name>
        <dbReference type="ChEBI" id="CHEBI:57692"/>
    </ligand>
</feature>
<evidence type="ECO:0000259" key="13">
    <source>
        <dbReference type="PROSITE" id="PS51384"/>
    </source>
</evidence>
<sequence length="263" mass="28372">MSAAATVATALDPTAFVDFKLKSVEKLTPNTSKFIFELPEDQVLGMTVASCLMTKFVNEEGKAVIRPYTPTSEADVKGSFEFVVKKYDTGVMSGHIHNLKVGETLAIKGPMTKYALKPNQHESISLIAGGTGIAPMFQLIAGILQNKDDKTKIHLIFGNVSAHDIILKDEIDAFAKAHPEQFKVTYVIDSASEGWEGETGYITAEMIKKLIPEIGSAGNQVFVCGPPPMMVAVSGPKGPNYTQGEVSGALQELGLTIEQVYKF</sequence>
<evidence type="ECO:0000256" key="9">
    <source>
        <dbReference type="ARBA" id="ARBA00023128"/>
    </source>
</evidence>
<dbReference type="GO" id="GO:0005741">
    <property type="term" value="C:mitochondrial outer membrane"/>
    <property type="evidence" value="ECO:0007669"/>
    <property type="project" value="UniProtKB-SubCell"/>
</dbReference>
<evidence type="ECO:0000256" key="1">
    <source>
        <dbReference type="ARBA" id="ARBA00001974"/>
    </source>
</evidence>
<feature type="binding site" evidence="11">
    <location>
        <position position="85"/>
    </location>
    <ligand>
        <name>FAD</name>
        <dbReference type="ChEBI" id="CHEBI:57692"/>
    </ligand>
</feature>
<dbReference type="PRINTS" id="PR00406">
    <property type="entry name" value="CYTB5RDTASE"/>
</dbReference>
<comment type="catalytic activity">
    <reaction evidence="10 12">
        <text>2 Fe(III)-[cytochrome b5] + NADH = 2 Fe(II)-[cytochrome b5] + NAD(+) + H(+)</text>
        <dbReference type="Rhea" id="RHEA:46680"/>
        <dbReference type="Rhea" id="RHEA-COMP:10438"/>
        <dbReference type="Rhea" id="RHEA-COMP:10439"/>
        <dbReference type="ChEBI" id="CHEBI:15378"/>
        <dbReference type="ChEBI" id="CHEBI:29033"/>
        <dbReference type="ChEBI" id="CHEBI:29034"/>
        <dbReference type="ChEBI" id="CHEBI:57540"/>
        <dbReference type="ChEBI" id="CHEBI:57945"/>
        <dbReference type="EC" id="1.6.2.2"/>
    </reaction>
</comment>
<dbReference type="InterPro" id="IPR008333">
    <property type="entry name" value="Cbr1-like_FAD-bd_dom"/>
</dbReference>
<dbReference type="Gene3D" id="3.40.50.80">
    <property type="entry name" value="Nucleotide-binding domain of ferredoxin-NADP reductase (FNR) module"/>
    <property type="match status" value="1"/>
</dbReference>
<evidence type="ECO:0000256" key="4">
    <source>
        <dbReference type="ARBA" id="ARBA00022630"/>
    </source>
</evidence>
<dbReference type="EC" id="1.6.2.2" evidence="12"/>
<evidence type="ECO:0000256" key="2">
    <source>
        <dbReference type="ARBA" id="ARBA00004572"/>
    </source>
</evidence>
<proteinExistence type="inferred from homology"/>
<dbReference type="AlphaFoldDB" id="A0A9P3LSY3"/>
<dbReference type="GO" id="GO:0090524">
    <property type="term" value="F:cytochrome-b5 reductase activity, acting on NADH"/>
    <property type="evidence" value="ECO:0007669"/>
    <property type="project" value="UniProtKB-EC"/>
</dbReference>
<comment type="caution">
    <text evidence="14">The sequence shown here is derived from an EMBL/GenBank/DDBJ whole genome shotgun (WGS) entry which is preliminary data.</text>
</comment>